<dbReference type="OrthoDB" id="8454908at2"/>
<name>A6WH39_KINRD</name>
<accession>A6WH39</accession>
<keyword evidence="2" id="KW-1185">Reference proteome</keyword>
<dbReference type="Proteomes" id="UP000001116">
    <property type="component" value="Plasmid pKRAD01"/>
</dbReference>
<dbReference type="HOGENOM" id="CLU_1894106_0_0_11"/>
<keyword evidence="1" id="KW-0614">Plasmid</keyword>
<sequence>MADYHAKARSNYFLLRDEAARSALADFAAATGMEVITTDDNPLRAGLVSNSPDGSWPSSIAVEGSDEVIDLEVPAHVSQWLAEGSVAIFMEVSAENLRYFIGYTVAINSRGEERTVSLSDIYEQAGALGADVTQAAY</sequence>
<dbReference type="EMBL" id="CP000751">
    <property type="protein sequence ID" value="ABS06128.1"/>
    <property type="molecule type" value="Genomic_DNA"/>
</dbReference>
<evidence type="ECO:0000313" key="2">
    <source>
        <dbReference type="Proteomes" id="UP000001116"/>
    </source>
</evidence>
<geneLocation type="plasmid" evidence="1 2">
    <name>pKRAD01</name>
</geneLocation>
<reference evidence="2" key="1">
    <citation type="journal article" date="2008" name="PLoS ONE">
        <title>Survival in nuclear waste, extreme resistance, and potential applications gleaned from the genome sequence of Kineococcus radiotolerans SRS30216.</title>
        <authorList>
            <person name="Bagwell C.E."/>
            <person name="Bhat S."/>
            <person name="Hawkins G.M."/>
            <person name="Smith B.W."/>
            <person name="Biswas T."/>
            <person name="Hoover T.R."/>
            <person name="Saunders E."/>
            <person name="Han C.S."/>
            <person name="Tsodikov O.V."/>
            <person name="Shimkets L.J."/>
        </authorList>
    </citation>
    <scope>NUCLEOTIDE SEQUENCE [LARGE SCALE GENOMIC DNA]</scope>
    <source>
        <strain evidence="2">ATCC BAA-149 / DSM 14245 / SRS30216</strain>
    </source>
</reference>
<protein>
    <submittedName>
        <fullName evidence="1">Uncharacterized protein</fullName>
    </submittedName>
</protein>
<proteinExistence type="predicted"/>
<dbReference type="AlphaFoldDB" id="A6WH39"/>
<dbReference type="KEGG" id="kra:Krad_4670"/>
<dbReference type="RefSeq" id="WP_012001894.1">
    <property type="nucleotide sequence ID" value="NC_009806.1"/>
</dbReference>
<organism evidence="1 2">
    <name type="scientific">Kineococcus radiotolerans (strain ATCC BAA-149 / DSM 14245 / SRS30216)</name>
    <dbReference type="NCBI Taxonomy" id="266940"/>
    <lineage>
        <taxon>Bacteria</taxon>
        <taxon>Bacillati</taxon>
        <taxon>Actinomycetota</taxon>
        <taxon>Actinomycetes</taxon>
        <taxon>Kineosporiales</taxon>
        <taxon>Kineosporiaceae</taxon>
        <taxon>Kineococcus</taxon>
    </lineage>
</organism>
<gene>
    <name evidence="1" type="ordered locus">Krad_4670</name>
</gene>
<evidence type="ECO:0000313" key="1">
    <source>
        <dbReference type="EMBL" id="ABS06128.1"/>
    </source>
</evidence>